<accession>A0A6A4WLW2</accession>
<dbReference type="EMBL" id="VIIS01000536">
    <property type="protein sequence ID" value="KAF0307865.1"/>
    <property type="molecule type" value="Genomic_DNA"/>
</dbReference>
<comment type="caution">
    <text evidence="1">The sequence shown here is derived from an EMBL/GenBank/DDBJ whole genome shotgun (WGS) entry which is preliminary data.</text>
</comment>
<gene>
    <name evidence="1" type="ORF">FJT64_002207</name>
</gene>
<name>A0A6A4WLW2_AMPAM</name>
<protein>
    <recommendedName>
        <fullName evidence="3">C2H2-type domain-containing protein</fullName>
    </recommendedName>
</protein>
<sequence length="142" mass="14936">MSPLRICQAGAADARPSEARFTQDGCSADGLRGVTEVDGESGAVCKQCHLVFATAAQLERHPCWQRAGAPPPARLLLTQRQYQCTVCGQRHATRAEALAHLNRQHGDAAEKLASLAQSKTLAALGGTDTNGNFQPSAGTVRG</sequence>
<evidence type="ECO:0008006" key="3">
    <source>
        <dbReference type="Google" id="ProtNLM"/>
    </source>
</evidence>
<keyword evidence="2" id="KW-1185">Reference proteome</keyword>
<dbReference type="OrthoDB" id="6417226at2759"/>
<organism evidence="1 2">
    <name type="scientific">Amphibalanus amphitrite</name>
    <name type="common">Striped barnacle</name>
    <name type="synonym">Balanus amphitrite</name>
    <dbReference type="NCBI Taxonomy" id="1232801"/>
    <lineage>
        <taxon>Eukaryota</taxon>
        <taxon>Metazoa</taxon>
        <taxon>Ecdysozoa</taxon>
        <taxon>Arthropoda</taxon>
        <taxon>Crustacea</taxon>
        <taxon>Multicrustacea</taxon>
        <taxon>Cirripedia</taxon>
        <taxon>Thoracica</taxon>
        <taxon>Thoracicalcarea</taxon>
        <taxon>Balanomorpha</taxon>
        <taxon>Balanoidea</taxon>
        <taxon>Balanidae</taxon>
        <taxon>Amphibalaninae</taxon>
        <taxon>Amphibalanus</taxon>
    </lineage>
</organism>
<reference evidence="1 2" key="1">
    <citation type="submission" date="2019-07" db="EMBL/GenBank/DDBJ databases">
        <title>Draft genome assembly of a fouling barnacle, Amphibalanus amphitrite (Darwin, 1854): The first reference genome for Thecostraca.</title>
        <authorList>
            <person name="Kim W."/>
        </authorList>
    </citation>
    <scope>NUCLEOTIDE SEQUENCE [LARGE SCALE GENOMIC DNA]</scope>
    <source>
        <strain evidence="1">SNU_AA5</strain>
        <tissue evidence="1">Soma without cirri and trophi</tissue>
    </source>
</reference>
<dbReference type="Proteomes" id="UP000440578">
    <property type="component" value="Unassembled WGS sequence"/>
</dbReference>
<evidence type="ECO:0000313" key="1">
    <source>
        <dbReference type="EMBL" id="KAF0307865.1"/>
    </source>
</evidence>
<dbReference type="AlphaFoldDB" id="A0A6A4WLW2"/>
<proteinExistence type="predicted"/>
<dbReference type="Gene3D" id="3.30.160.60">
    <property type="entry name" value="Classic Zinc Finger"/>
    <property type="match status" value="1"/>
</dbReference>
<evidence type="ECO:0000313" key="2">
    <source>
        <dbReference type="Proteomes" id="UP000440578"/>
    </source>
</evidence>